<keyword evidence="1" id="KW-1133">Transmembrane helix</keyword>
<keyword evidence="1" id="KW-0812">Transmembrane</keyword>
<dbReference type="PANTHER" id="PTHR12959:SF11">
    <property type="entry name" value="GPI TRANSAMIDASE COMPONENT PIG-T"/>
    <property type="match status" value="1"/>
</dbReference>
<keyword evidence="1" id="KW-0472">Membrane</keyword>
<evidence type="ECO:0000313" key="3">
    <source>
        <dbReference type="Proteomes" id="UP000694867"/>
    </source>
</evidence>
<evidence type="ECO:0000313" key="4">
    <source>
        <dbReference type="RefSeq" id="XP_003741259.1"/>
    </source>
</evidence>
<evidence type="ECO:0000256" key="1">
    <source>
        <dbReference type="SAM" id="Phobius"/>
    </source>
</evidence>
<feature type="signal peptide" evidence="2">
    <location>
        <begin position="1"/>
        <end position="20"/>
    </location>
</feature>
<dbReference type="GeneID" id="100897968"/>
<evidence type="ECO:0000256" key="2">
    <source>
        <dbReference type="SAM" id="SignalP"/>
    </source>
</evidence>
<dbReference type="RefSeq" id="XP_003741259.1">
    <property type="nucleotide sequence ID" value="XM_003741211.1"/>
</dbReference>
<accession>A0AAJ6QR53</accession>
<protein>
    <submittedName>
        <fullName evidence="4">GPI transamidase component PIG-T</fullName>
    </submittedName>
</protein>
<dbReference type="PANTHER" id="PTHR12959">
    <property type="entry name" value="GPI TRANSAMIDASE COMPONENT PIG-T-RELATED"/>
    <property type="match status" value="1"/>
</dbReference>
<dbReference type="CTD" id="31772"/>
<dbReference type="GO" id="GO:0016255">
    <property type="term" value="P:attachment of GPI anchor to protein"/>
    <property type="evidence" value="ECO:0007669"/>
    <property type="project" value="InterPro"/>
</dbReference>
<sequence>MNSRLLLVVLLCGISRRSSADETFIEELFVKPLPSGHLYSFFSFTTTLNNPAENMRFYRLLPSTIGDLLQINSVDEFHLSLTQGKWSHEQYGYPIKDRPAGAVLWAWFKENPDLNWKKFASALGGVTCSSLNFIDDTITVVPKYVFRPEGHIQNLNDTNLKYAMLPGEAVCTENLTPWLKFLPCSNAGLSQLLRATSIFSTHYISIGLDVKKLCLDQSCLQTQLLLQQHVSIVFDATIATGKQEWSFIKLFGKTISSVCPLAARTSVIVETTDNGVCSKFALAPEPHRLEENGDASFAIYDVKRLLTNSDHVNIVANPEKSHTYWTIKPPPLTINRYVQGYGLESGGVRTVIVNSAQKALNVTYLEVIPWYLRVYVHTLRITSNGKQVFPNRIVFQPSLDREKPCHLEIGLNLAARSKTELSFSFERAFLAWVEYPPDPHLGFYVGAASLTLSVPREGLANFTGDLSTSGNLEEALLGSHTSQHRSLVLFTEILLVTLPTPDFSMPYNVICFVCTAIALAFGPIYNVTTKNLTLQDKNQKKGLLHTIVQKLKGVSVRKLKKE</sequence>
<dbReference type="AlphaFoldDB" id="A0AAJ6QR53"/>
<proteinExistence type="predicted"/>
<feature type="chain" id="PRO_5042553877" evidence="2">
    <location>
        <begin position="21"/>
        <end position="562"/>
    </location>
</feature>
<name>A0AAJ6QR53_9ACAR</name>
<feature type="transmembrane region" description="Helical" evidence="1">
    <location>
        <begin position="505"/>
        <end position="527"/>
    </location>
</feature>
<keyword evidence="3" id="KW-1185">Reference proteome</keyword>
<organism evidence="3 4">
    <name type="scientific">Galendromus occidentalis</name>
    <name type="common">western predatory mite</name>
    <dbReference type="NCBI Taxonomy" id="34638"/>
    <lineage>
        <taxon>Eukaryota</taxon>
        <taxon>Metazoa</taxon>
        <taxon>Ecdysozoa</taxon>
        <taxon>Arthropoda</taxon>
        <taxon>Chelicerata</taxon>
        <taxon>Arachnida</taxon>
        <taxon>Acari</taxon>
        <taxon>Parasitiformes</taxon>
        <taxon>Mesostigmata</taxon>
        <taxon>Gamasina</taxon>
        <taxon>Phytoseioidea</taxon>
        <taxon>Phytoseiidae</taxon>
        <taxon>Typhlodrominae</taxon>
        <taxon>Galendromus</taxon>
    </lineage>
</organism>
<dbReference type="Pfam" id="PF04113">
    <property type="entry name" value="Gpi16"/>
    <property type="match status" value="2"/>
</dbReference>
<dbReference type="Proteomes" id="UP000694867">
    <property type="component" value="Unplaced"/>
</dbReference>
<dbReference type="GO" id="GO:0042765">
    <property type="term" value="C:GPI-anchor transamidase complex"/>
    <property type="evidence" value="ECO:0007669"/>
    <property type="project" value="InterPro"/>
</dbReference>
<dbReference type="InterPro" id="IPR007245">
    <property type="entry name" value="PIG-T"/>
</dbReference>
<dbReference type="KEGG" id="goe:100897968"/>
<reference evidence="4" key="1">
    <citation type="submission" date="2025-08" db="UniProtKB">
        <authorList>
            <consortium name="RefSeq"/>
        </authorList>
    </citation>
    <scope>IDENTIFICATION</scope>
</reference>
<gene>
    <name evidence="4" type="primary">LOC100897968</name>
</gene>
<keyword evidence="2" id="KW-0732">Signal</keyword>